<dbReference type="NCBIfam" id="TIGR00254">
    <property type="entry name" value="GGDEF"/>
    <property type="match status" value="1"/>
</dbReference>
<evidence type="ECO:0000256" key="3">
    <source>
        <dbReference type="ARBA" id="ARBA00023163"/>
    </source>
</evidence>
<dbReference type="AlphaFoldDB" id="A0A1K1LMF9"/>
<dbReference type="Pfam" id="PF00990">
    <property type="entry name" value="GGDEF"/>
    <property type="match status" value="1"/>
</dbReference>
<keyword evidence="1" id="KW-0805">Transcription regulation</keyword>
<dbReference type="SUPFAM" id="SSF55073">
    <property type="entry name" value="Nucleotide cyclase"/>
    <property type="match status" value="1"/>
</dbReference>
<evidence type="ECO:0000259" key="4">
    <source>
        <dbReference type="PROSITE" id="PS50887"/>
    </source>
</evidence>
<name>A0A1K1LMF9_RUMFL</name>
<dbReference type="EMBL" id="FPIP01000001">
    <property type="protein sequence ID" value="SFW10830.1"/>
    <property type="molecule type" value="Genomic_DNA"/>
</dbReference>
<dbReference type="PROSITE" id="PS50887">
    <property type="entry name" value="GGDEF"/>
    <property type="match status" value="1"/>
</dbReference>
<dbReference type="InterPro" id="IPR028082">
    <property type="entry name" value="Peripla_BP_I"/>
</dbReference>
<dbReference type="GO" id="GO:0003700">
    <property type="term" value="F:DNA-binding transcription factor activity"/>
    <property type="evidence" value="ECO:0007669"/>
    <property type="project" value="TreeGrafter"/>
</dbReference>
<dbReference type="SUPFAM" id="SSF53822">
    <property type="entry name" value="Periplasmic binding protein-like I"/>
    <property type="match status" value="1"/>
</dbReference>
<keyword evidence="2" id="KW-0238">DNA-binding</keyword>
<gene>
    <name evidence="5" type="ORF">SAMN02910280_0414</name>
</gene>
<dbReference type="GO" id="GO:0000976">
    <property type="term" value="F:transcription cis-regulatory region binding"/>
    <property type="evidence" value="ECO:0007669"/>
    <property type="project" value="TreeGrafter"/>
</dbReference>
<feature type="domain" description="GGDEF" evidence="4">
    <location>
        <begin position="508"/>
        <end position="641"/>
    </location>
</feature>
<dbReference type="PANTHER" id="PTHR30146">
    <property type="entry name" value="LACI-RELATED TRANSCRIPTIONAL REPRESSOR"/>
    <property type="match status" value="1"/>
</dbReference>
<accession>A0A1K1LMF9</accession>
<dbReference type="Gene3D" id="3.30.70.270">
    <property type="match status" value="1"/>
</dbReference>
<proteinExistence type="predicted"/>
<dbReference type="CDD" id="cd06267">
    <property type="entry name" value="PBP1_LacI_sugar_binding-like"/>
    <property type="match status" value="1"/>
</dbReference>
<evidence type="ECO:0000313" key="6">
    <source>
        <dbReference type="Proteomes" id="UP000183461"/>
    </source>
</evidence>
<sequence>MDKPIEIAVIVAGIDEEYQNGVIDGIRHCAKMNNANISCFCAFGGVLANSKFDVGEYNIYSLINYSKFDGVILMTNTISSPVDKEKIIAKVKSTGLPVTILDCDKHPEFYNISIDNYTAMQAIVRHVIEKHNVKRLNYISGPMENPEAAERMRAFRETIAEYSIPYEYERVFVGEFRAADGKNAVDAFLSSGLQRPQAIICANDAMALAAVEELGNFGYKIPDDMIVTGFDNTYNARHHLPALTTVSRPLDDAGFKACEILIGLIIGREYPKNTVLNASPVFSESCGCVSVEETDISEYRVSAYKLLNSCRRDVSLLNRMTTELADTQDSASTIHTVSKIINEIKFDRFCLCLCSNWDQVVSNGLNIDPTDTSSYQIHGYTPKMLAPLILENNINDPVSMFDSADMYPAPLKNGGNVSFFVPLHFGERCLGYYIFTNSKFPTKSLLCHALMLTISNSIENIRKLVHLKSMVKELDKLYVIDPLCNIYNRNGFIRNADPMFKRTKASKQKLLISFIDMDGLKHINDCYGHNEGDFALQRLAGVISDCCNGGRICARFGGDEFIILGENACEEDIMALETVFEAQLKNINTIVKKPYTIAASIGTIVSEIQDNVTLFNLITQADEIMYANKKRKRTSRYLRHEESEEEIQYESSGNDQA</sequence>
<dbReference type="Pfam" id="PF13377">
    <property type="entry name" value="Peripla_BP_3"/>
    <property type="match status" value="1"/>
</dbReference>
<dbReference type="InterPro" id="IPR000160">
    <property type="entry name" value="GGDEF_dom"/>
</dbReference>
<dbReference type="PANTHER" id="PTHR30146:SF24">
    <property type="entry name" value="XYLOSE OPERON REGULATORY PROTEIN"/>
    <property type="match status" value="1"/>
</dbReference>
<dbReference type="SMART" id="SM00267">
    <property type="entry name" value="GGDEF"/>
    <property type="match status" value="1"/>
</dbReference>
<dbReference type="Proteomes" id="UP000183461">
    <property type="component" value="Unassembled WGS sequence"/>
</dbReference>
<keyword evidence="3" id="KW-0804">Transcription</keyword>
<organism evidence="5 6">
    <name type="scientific">Ruminococcus flavefaciens</name>
    <dbReference type="NCBI Taxonomy" id="1265"/>
    <lineage>
        <taxon>Bacteria</taxon>
        <taxon>Bacillati</taxon>
        <taxon>Bacillota</taxon>
        <taxon>Clostridia</taxon>
        <taxon>Eubacteriales</taxon>
        <taxon>Oscillospiraceae</taxon>
        <taxon>Ruminococcus</taxon>
    </lineage>
</organism>
<reference evidence="5 6" key="1">
    <citation type="submission" date="2016-11" db="EMBL/GenBank/DDBJ databases">
        <authorList>
            <person name="Jaros S."/>
            <person name="Januszkiewicz K."/>
            <person name="Wedrychowicz H."/>
        </authorList>
    </citation>
    <scope>NUCLEOTIDE SEQUENCE [LARGE SCALE GENOMIC DNA]</scope>
    <source>
        <strain evidence="5 6">YL228</strain>
    </source>
</reference>
<dbReference type="CDD" id="cd01949">
    <property type="entry name" value="GGDEF"/>
    <property type="match status" value="1"/>
</dbReference>
<evidence type="ECO:0000256" key="1">
    <source>
        <dbReference type="ARBA" id="ARBA00023015"/>
    </source>
</evidence>
<dbReference type="InterPro" id="IPR043128">
    <property type="entry name" value="Rev_trsase/Diguanyl_cyclase"/>
</dbReference>
<protein>
    <submittedName>
        <fullName evidence="5">Diguanylate cyclase (GGDEF) domain-containing protein</fullName>
    </submittedName>
</protein>
<dbReference type="InterPro" id="IPR046335">
    <property type="entry name" value="LacI/GalR-like_sensor"/>
</dbReference>
<evidence type="ECO:0000256" key="2">
    <source>
        <dbReference type="ARBA" id="ARBA00023125"/>
    </source>
</evidence>
<dbReference type="Gene3D" id="3.40.50.2300">
    <property type="match status" value="2"/>
</dbReference>
<dbReference type="RefSeq" id="WP_072298874.1">
    <property type="nucleotide sequence ID" value="NZ_FPIP01000001.1"/>
</dbReference>
<evidence type="ECO:0000313" key="5">
    <source>
        <dbReference type="EMBL" id="SFW10830.1"/>
    </source>
</evidence>
<dbReference type="InterPro" id="IPR029787">
    <property type="entry name" value="Nucleotide_cyclase"/>
</dbReference>